<reference evidence="2" key="1">
    <citation type="journal article" date="2021" name="Nat. Commun.">
        <title>Genetic determinants of endophytism in the Arabidopsis root mycobiome.</title>
        <authorList>
            <person name="Mesny F."/>
            <person name="Miyauchi S."/>
            <person name="Thiergart T."/>
            <person name="Pickel B."/>
            <person name="Atanasova L."/>
            <person name="Karlsson M."/>
            <person name="Huettel B."/>
            <person name="Barry K.W."/>
            <person name="Haridas S."/>
            <person name="Chen C."/>
            <person name="Bauer D."/>
            <person name="Andreopoulos W."/>
            <person name="Pangilinan J."/>
            <person name="LaButti K."/>
            <person name="Riley R."/>
            <person name="Lipzen A."/>
            <person name="Clum A."/>
            <person name="Drula E."/>
            <person name="Henrissat B."/>
            <person name="Kohler A."/>
            <person name="Grigoriev I.V."/>
            <person name="Martin F.M."/>
            <person name="Hacquard S."/>
        </authorList>
    </citation>
    <scope>NUCLEOTIDE SEQUENCE</scope>
    <source>
        <strain evidence="2">MPI-CAGE-CH-0235</strain>
    </source>
</reference>
<keyword evidence="1" id="KW-0812">Transmembrane</keyword>
<dbReference type="Proteomes" id="UP000813444">
    <property type="component" value="Unassembled WGS sequence"/>
</dbReference>
<name>A0A8K0S7K3_9HYPO</name>
<keyword evidence="1" id="KW-0472">Membrane</keyword>
<evidence type="ECO:0000313" key="3">
    <source>
        <dbReference type="Proteomes" id="UP000813444"/>
    </source>
</evidence>
<evidence type="ECO:0000256" key="1">
    <source>
        <dbReference type="SAM" id="Phobius"/>
    </source>
</evidence>
<dbReference type="EMBL" id="JAGPNK010000047">
    <property type="protein sequence ID" value="KAH7302909.1"/>
    <property type="molecule type" value="Genomic_DNA"/>
</dbReference>
<protein>
    <submittedName>
        <fullName evidence="2">Uncharacterized protein</fullName>
    </submittedName>
</protein>
<comment type="caution">
    <text evidence="2">The sequence shown here is derived from an EMBL/GenBank/DDBJ whole genome shotgun (WGS) entry which is preliminary data.</text>
</comment>
<keyword evidence="3" id="KW-1185">Reference proteome</keyword>
<gene>
    <name evidence="2" type="ORF">B0I35DRAFT_415506</name>
</gene>
<proteinExistence type="predicted"/>
<keyword evidence="1" id="KW-1133">Transmembrane helix</keyword>
<sequence length="131" mass="15066">MSFTESLVKSATFLTYEESEKSMFSLYPEEPFEEEDLYPVGLFKEEDVSYEWRLDISEEGAILYYFVRGGQKSYQVGLFIFSLAILHPQVSYLILLSEIMYPLYCTDWSKSSAEICATLEGGSHQAQAYIT</sequence>
<evidence type="ECO:0000313" key="2">
    <source>
        <dbReference type="EMBL" id="KAH7302909.1"/>
    </source>
</evidence>
<dbReference type="AlphaFoldDB" id="A0A8K0S7K3"/>
<organism evidence="2 3">
    <name type="scientific">Stachybotrys elegans</name>
    <dbReference type="NCBI Taxonomy" id="80388"/>
    <lineage>
        <taxon>Eukaryota</taxon>
        <taxon>Fungi</taxon>
        <taxon>Dikarya</taxon>
        <taxon>Ascomycota</taxon>
        <taxon>Pezizomycotina</taxon>
        <taxon>Sordariomycetes</taxon>
        <taxon>Hypocreomycetidae</taxon>
        <taxon>Hypocreales</taxon>
        <taxon>Stachybotryaceae</taxon>
        <taxon>Stachybotrys</taxon>
    </lineage>
</organism>
<feature type="transmembrane region" description="Helical" evidence="1">
    <location>
        <begin position="74"/>
        <end position="95"/>
    </location>
</feature>
<accession>A0A8K0S7K3</accession>